<sequence length="79" mass="8961">MNVLRVYLFLSIVLQSHMPNPPETLRQNDFGGTTVGGDQGDKELHVCLRQTDGAFSLSAGLLEIHHVMFFLYEDVKCYF</sequence>
<gene>
    <name evidence="2" type="ORF">IRJ41_007004</name>
</gene>
<proteinExistence type="predicted"/>
<evidence type="ECO:0008006" key="4">
    <source>
        <dbReference type="Google" id="ProtNLM"/>
    </source>
</evidence>
<dbReference type="Proteomes" id="UP001059041">
    <property type="component" value="Linkage Group LG15"/>
</dbReference>
<comment type="caution">
    <text evidence="2">The sequence shown here is derived from an EMBL/GenBank/DDBJ whole genome shotgun (WGS) entry which is preliminary data.</text>
</comment>
<evidence type="ECO:0000313" key="2">
    <source>
        <dbReference type="EMBL" id="KAI7799598.1"/>
    </source>
</evidence>
<dbReference type="AlphaFoldDB" id="A0A9W7TNJ8"/>
<accession>A0A9W7TNJ8</accession>
<feature type="chain" id="PRO_5040773273" description="Secreted protein" evidence="1">
    <location>
        <begin position="20"/>
        <end position="79"/>
    </location>
</feature>
<evidence type="ECO:0000313" key="3">
    <source>
        <dbReference type="Proteomes" id="UP001059041"/>
    </source>
</evidence>
<keyword evidence="3" id="KW-1185">Reference proteome</keyword>
<feature type="signal peptide" evidence="1">
    <location>
        <begin position="1"/>
        <end position="19"/>
    </location>
</feature>
<name>A0A9W7TNJ8_TRIRA</name>
<evidence type="ECO:0000256" key="1">
    <source>
        <dbReference type="SAM" id="SignalP"/>
    </source>
</evidence>
<keyword evidence="1" id="KW-0732">Signal</keyword>
<organism evidence="2 3">
    <name type="scientific">Triplophysa rosa</name>
    <name type="common">Cave loach</name>
    <dbReference type="NCBI Taxonomy" id="992332"/>
    <lineage>
        <taxon>Eukaryota</taxon>
        <taxon>Metazoa</taxon>
        <taxon>Chordata</taxon>
        <taxon>Craniata</taxon>
        <taxon>Vertebrata</taxon>
        <taxon>Euteleostomi</taxon>
        <taxon>Actinopterygii</taxon>
        <taxon>Neopterygii</taxon>
        <taxon>Teleostei</taxon>
        <taxon>Ostariophysi</taxon>
        <taxon>Cypriniformes</taxon>
        <taxon>Nemacheilidae</taxon>
        <taxon>Triplophysa</taxon>
    </lineage>
</organism>
<dbReference type="EMBL" id="JAFHDT010000015">
    <property type="protein sequence ID" value="KAI7799598.1"/>
    <property type="molecule type" value="Genomic_DNA"/>
</dbReference>
<reference evidence="2" key="1">
    <citation type="submission" date="2021-02" db="EMBL/GenBank/DDBJ databases">
        <title>Comparative genomics reveals that relaxation of natural selection precedes convergent phenotypic evolution of cavefish.</title>
        <authorList>
            <person name="Peng Z."/>
        </authorList>
    </citation>
    <scope>NUCLEOTIDE SEQUENCE</scope>
    <source>
        <tissue evidence="2">Muscle</tissue>
    </source>
</reference>
<protein>
    <recommendedName>
        <fullName evidence="4">Secreted protein</fullName>
    </recommendedName>
</protein>